<dbReference type="PANTHER" id="PTHR46470:SF4">
    <property type="entry name" value="5-AMINO-6-(5-PHOSPHO-D-RIBITYLAMINO)URACIL PHOSPHATASE YIGB"/>
    <property type="match status" value="1"/>
</dbReference>
<dbReference type="Gene3D" id="3.40.50.1000">
    <property type="entry name" value="HAD superfamily/HAD-like"/>
    <property type="match status" value="1"/>
</dbReference>
<accession>A0A068RA55</accession>
<dbReference type="Proteomes" id="UP000032735">
    <property type="component" value="Chromosome"/>
</dbReference>
<dbReference type="GO" id="GO:0046872">
    <property type="term" value="F:metal ion binding"/>
    <property type="evidence" value="ECO:0007669"/>
    <property type="project" value="UniProtKB-KW"/>
</dbReference>
<dbReference type="InterPro" id="IPR023214">
    <property type="entry name" value="HAD_sf"/>
</dbReference>
<evidence type="ECO:0000313" key="5">
    <source>
        <dbReference type="EMBL" id="CDG23095.1"/>
    </source>
</evidence>
<dbReference type="HOGENOM" id="CLU_045011_8_2_6"/>
<dbReference type="GO" id="GO:0009231">
    <property type="term" value="P:riboflavin biosynthetic process"/>
    <property type="evidence" value="ECO:0007669"/>
    <property type="project" value="TreeGrafter"/>
</dbReference>
<protein>
    <submittedName>
        <fullName evidence="5">Uncharacterized protein</fullName>
    </submittedName>
</protein>
<dbReference type="InterPro" id="IPR006439">
    <property type="entry name" value="HAD-SF_hydro_IA"/>
</dbReference>
<keyword evidence="4" id="KW-0460">Magnesium</keyword>
<dbReference type="AlphaFoldDB" id="A0A068RA55"/>
<dbReference type="SFLD" id="SFLDG01129">
    <property type="entry name" value="C1.5:_HAD__Beta-PGM__Phosphata"/>
    <property type="match status" value="1"/>
</dbReference>
<dbReference type="RefSeq" id="WP_045960074.1">
    <property type="nucleotide sequence ID" value="NZ_FO704551.1"/>
</dbReference>
<keyword evidence="2" id="KW-0479">Metal-binding</keyword>
<dbReference type="PANTHER" id="PTHR46470">
    <property type="entry name" value="N-ACYLNEURAMINATE-9-PHOSPHATASE"/>
    <property type="match status" value="1"/>
</dbReference>
<sequence length="238" mass="27291">MRFYRPLAPFAAMTFDLDDTLYDNHPVIEKTEKEVLCFIRQYDARFGHFEHEDLHVYRQAILEREPDIYHNMTLWRRQSAELMFTHYGFNHEEAVRGTDEIMSCFTYWRNQIPVPQSTHQTLAVLAEKIPLVAITNGNAEPAACGLAPYFAFVLKAGVDGRAKPYPDMYHVAAERLNLPVHQILHVGDNLNTDVKGALYCGMQSCWINMGNKNLMQEPEGRLIPHVEISDLASLIALI</sequence>
<dbReference type="KEGG" id="xpo:XPG1_3459"/>
<dbReference type="STRING" id="1354304.XPG1_3459"/>
<dbReference type="NCBIfam" id="TIGR01509">
    <property type="entry name" value="HAD-SF-IA-v3"/>
    <property type="match status" value="1"/>
</dbReference>
<dbReference type="OrthoDB" id="367448at2"/>
<dbReference type="Pfam" id="PF00702">
    <property type="entry name" value="Hydrolase"/>
    <property type="match status" value="1"/>
</dbReference>
<dbReference type="NCBIfam" id="NF008018">
    <property type="entry name" value="PRK10748.1"/>
    <property type="match status" value="1"/>
</dbReference>
<dbReference type="InterPro" id="IPR036412">
    <property type="entry name" value="HAD-like_sf"/>
</dbReference>
<dbReference type="NCBIfam" id="TIGR01549">
    <property type="entry name" value="HAD-SF-IA-v1"/>
    <property type="match status" value="1"/>
</dbReference>
<evidence type="ECO:0000256" key="2">
    <source>
        <dbReference type="ARBA" id="ARBA00022723"/>
    </source>
</evidence>
<dbReference type="EMBL" id="FO704551">
    <property type="protein sequence ID" value="CDG23095.1"/>
    <property type="molecule type" value="Genomic_DNA"/>
</dbReference>
<dbReference type="InterPro" id="IPR051400">
    <property type="entry name" value="HAD-like_hydrolase"/>
</dbReference>
<dbReference type="GO" id="GO:0016787">
    <property type="term" value="F:hydrolase activity"/>
    <property type="evidence" value="ECO:0007669"/>
    <property type="project" value="UniProtKB-KW"/>
</dbReference>
<evidence type="ECO:0000256" key="4">
    <source>
        <dbReference type="ARBA" id="ARBA00022842"/>
    </source>
</evidence>
<proteinExistence type="predicted"/>
<evidence type="ECO:0000256" key="3">
    <source>
        <dbReference type="ARBA" id="ARBA00022801"/>
    </source>
</evidence>
<dbReference type="SFLD" id="SFLDS00003">
    <property type="entry name" value="Haloacid_Dehalogenase"/>
    <property type="match status" value="1"/>
</dbReference>
<keyword evidence="6" id="KW-1185">Reference proteome</keyword>
<comment type="cofactor">
    <cofactor evidence="1">
        <name>Mg(2+)</name>
        <dbReference type="ChEBI" id="CHEBI:18420"/>
    </cofactor>
</comment>
<evidence type="ECO:0000313" key="6">
    <source>
        <dbReference type="Proteomes" id="UP000032735"/>
    </source>
</evidence>
<dbReference type="SUPFAM" id="SSF56784">
    <property type="entry name" value="HAD-like"/>
    <property type="match status" value="1"/>
</dbReference>
<name>A0A068RA55_9GAMM</name>
<gene>
    <name evidence="5" type="ORF">XPG1_3459</name>
</gene>
<organism evidence="5 6">
    <name type="scientific">Xenorhabdus poinarii G6</name>
    <dbReference type="NCBI Taxonomy" id="1354304"/>
    <lineage>
        <taxon>Bacteria</taxon>
        <taxon>Pseudomonadati</taxon>
        <taxon>Pseudomonadota</taxon>
        <taxon>Gammaproteobacteria</taxon>
        <taxon>Enterobacterales</taxon>
        <taxon>Morganellaceae</taxon>
        <taxon>Xenorhabdus</taxon>
    </lineage>
</organism>
<evidence type="ECO:0000256" key="1">
    <source>
        <dbReference type="ARBA" id="ARBA00001946"/>
    </source>
</evidence>
<keyword evidence="3" id="KW-0378">Hydrolase</keyword>
<reference evidence="5 6" key="1">
    <citation type="submission" date="2013-07" db="EMBL/GenBank/DDBJ databases">
        <authorList>
            <person name="Genoscope - CEA"/>
        </authorList>
    </citation>
    <scope>NUCLEOTIDE SEQUENCE [LARGE SCALE GENOMIC DNA]</scope>
    <source>
        <strain evidence="5 6">G6</strain>
    </source>
</reference>
<dbReference type="Gene3D" id="1.20.120.1600">
    <property type="match status" value="1"/>
</dbReference>